<reference evidence="8" key="1">
    <citation type="journal article" date="2013" name="Genome Announc.">
        <title>Draft genome sequence of the grapevine dieback fungus Eutypa lata UCR-EL1.</title>
        <authorList>
            <person name="Blanco-Ulate B."/>
            <person name="Rolshausen P.E."/>
            <person name="Cantu D."/>
        </authorList>
    </citation>
    <scope>NUCLEOTIDE SEQUENCE [LARGE SCALE GENOMIC DNA]</scope>
    <source>
        <strain evidence="8">UCR-EL1</strain>
    </source>
</reference>
<dbReference type="eggNOG" id="ENOG502RYYW">
    <property type="taxonomic scope" value="Eukaryota"/>
</dbReference>
<dbReference type="GO" id="GO:0005634">
    <property type="term" value="C:nucleus"/>
    <property type="evidence" value="ECO:0007669"/>
    <property type="project" value="TreeGrafter"/>
</dbReference>
<evidence type="ECO:0000256" key="3">
    <source>
        <dbReference type="ARBA" id="ARBA00022679"/>
    </source>
</evidence>
<protein>
    <recommendedName>
        <fullName evidence="1">DNA (cytosine-5-)-methyltransferase</fullName>
        <ecNumber evidence="1">2.1.1.37</ecNumber>
    </recommendedName>
</protein>
<keyword evidence="3 5" id="KW-0808">Transferase</keyword>
<gene>
    <name evidence="7" type="ORF">UCREL1_2950</name>
</gene>
<dbReference type="OrthoDB" id="414133at2759"/>
<dbReference type="PROSITE" id="PS51679">
    <property type="entry name" value="SAM_MT_C5"/>
    <property type="match status" value="1"/>
</dbReference>
<dbReference type="STRING" id="1287681.M7TJ82"/>
<evidence type="ECO:0000256" key="2">
    <source>
        <dbReference type="ARBA" id="ARBA00022603"/>
    </source>
</evidence>
<dbReference type="KEGG" id="ela:UCREL1_2950"/>
<organism evidence="7 8">
    <name type="scientific">Eutypa lata (strain UCR-EL1)</name>
    <name type="common">Grapevine dieback disease fungus</name>
    <name type="synonym">Eutypa armeniacae</name>
    <dbReference type="NCBI Taxonomy" id="1287681"/>
    <lineage>
        <taxon>Eukaryota</taxon>
        <taxon>Fungi</taxon>
        <taxon>Dikarya</taxon>
        <taxon>Ascomycota</taxon>
        <taxon>Pezizomycotina</taxon>
        <taxon>Sordariomycetes</taxon>
        <taxon>Xylariomycetidae</taxon>
        <taxon>Xylariales</taxon>
        <taxon>Diatrypaceae</taxon>
        <taxon>Eutypa</taxon>
    </lineage>
</organism>
<dbReference type="PROSITE" id="PS00095">
    <property type="entry name" value="C5_MTASE_2"/>
    <property type="match status" value="1"/>
</dbReference>
<dbReference type="Gene3D" id="3.90.120.10">
    <property type="entry name" value="DNA Methylase, subunit A, domain 2"/>
    <property type="match status" value="1"/>
</dbReference>
<dbReference type="SUPFAM" id="SSF53335">
    <property type="entry name" value="S-adenosyl-L-methionine-dependent methyltransferases"/>
    <property type="match status" value="1"/>
</dbReference>
<feature type="region of interest" description="Disordered" evidence="6">
    <location>
        <begin position="1"/>
        <end position="21"/>
    </location>
</feature>
<evidence type="ECO:0000313" key="8">
    <source>
        <dbReference type="Proteomes" id="UP000012174"/>
    </source>
</evidence>
<keyword evidence="2 5" id="KW-0489">Methyltransferase</keyword>
<evidence type="ECO:0000256" key="6">
    <source>
        <dbReference type="SAM" id="MobiDB-lite"/>
    </source>
</evidence>
<dbReference type="PANTHER" id="PTHR10629:SF52">
    <property type="entry name" value="DNA (CYTOSINE-5)-METHYLTRANSFERASE 1"/>
    <property type="match status" value="1"/>
</dbReference>
<dbReference type="GO" id="GO:0032259">
    <property type="term" value="P:methylation"/>
    <property type="evidence" value="ECO:0007669"/>
    <property type="project" value="UniProtKB-KW"/>
</dbReference>
<sequence>MEFTVDVETEADITSQSDSEDAWIPRQPGQQYTFGDMFCGAGGASCGAEMAGFFIKLSCDNSSHACETYRHRFPRSELWEMDIFEFVMKDADLNQRVDVMHLSPPCQFWSPAHTVSGANDDANIASLFACHQLLNKLRPRVFTLEQTFGILHPRFEHYFNALIHGFTQWGYSMRWKIVDLLIWGCPSRRKRLIMIGSCPGEKLPPFPPPTHSEHPAPGDTTRPYVTVRQVLRQITPATTMQHPTQLCRRPPWDPNIPLQRTITTSGGIGNYHYSGERCLNLREYATLQGFPVDYVFHSSNIKRQIGNAFPPCVVKTIYKHIRKSLWDADRIIEDDDDGLSELADEFEEDQISNVDIVSVDDDMEDDGDLEYLGRRYMSSGARSSSSNEHSAWQQEMDLDKENQSANAFTLCIDANQQNRRTYIDLTGPIDLTQDPEC</sequence>
<dbReference type="PANTHER" id="PTHR10629">
    <property type="entry name" value="CYTOSINE-SPECIFIC METHYLTRANSFERASE"/>
    <property type="match status" value="1"/>
</dbReference>
<dbReference type="InterPro" id="IPR031303">
    <property type="entry name" value="C5_meth_CS"/>
</dbReference>
<evidence type="ECO:0000313" key="7">
    <source>
        <dbReference type="EMBL" id="EMR70006.1"/>
    </source>
</evidence>
<evidence type="ECO:0000256" key="5">
    <source>
        <dbReference type="PROSITE-ProRule" id="PRU01016"/>
    </source>
</evidence>
<dbReference type="InterPro" id="IPR001525">
    <property type="entry name" value="C5_MeTfrase"/>
</dbReference>
<dbReference type="InterPro" id="IPR029063">
    <property type="entry name" value="SAM-dependent_MTases_sf"/>
</dbReference>
<keyword evidence="8" id="KW-1185">Reference proteome</keyword>
<dbReference type="GO" id="GO:0003886">
    <property type="term" value="F:DNA (cytosine-5-)-methyltransferase activity"/>
    <property type="evidence" value="ECO:0007669"/>
    <property type="project" value="UniProtKB-EC"/>
</dbReference>
<dbReference type="EMBL" id="KB705980">
    <property type="protein sequence ID" value="EMR70006.1"/>
    <property type="molecule type" value="Genomic_DNA"/>
</dbReference>
<evidence type="ECO:0000256" key="1">
    <source>
        <dbReference type="ARBA" id="ARBA00011975"/>
    </source>
</evidence>
<dbReference type="Pfam" id="PF00145">
    <property type="entry name" value="DNA_methylase"/>
    <property type="match status" value="2"/>
</dbReference>
<comment type="similarity">
    <text evidence="5">Belongs to the class I-like SAM-binding methyltransferase superfamily. C5-methyltransferase family.</text>
</comment>
<dbReference type="Proteomes" id="UP000012174">
    <property type="component" value="Unassembled WGS sequence"/>
</dbReference>
<dbReference type="HOGENOM" id="CLU_627045_0_0_1"/>
<dbReference type="AlphaFoldDB" id="M7TJ82"/>
<dbReference type="GO" id="GO:0003677">
    <property type="term" value="F:DNA binding"/>
    <property type="evidence" value="ECO:0007669"/>
    <property type="project" value="TreeGrafter"/>
</dbReference>
<evidence type="ECO:0000256" key="4">
    <source>
        <dbReference type="ARBA" id="ARBA00022691"/>
    </source>
</evidence>
<name>M7TJ82_EUTLA</name>
<dbReference type="InterPro" id="IPR050390">
    <property type="entry name" value="C5-Methyltransferase"/>
</dbReference>
<dbReference type="PRINTS" id="PR00105">
    <property type="entry name" value="C5METTRFRASE"/>
</dbReference>
<dbReference type="GO" id="GO:0044027">
    <property type="term" value="P:negative regulation of gene expression via chromosomal CpG island methylation"/>
    <property type="evidence" value="ECO:0007669"/>
    <property type="project" value="TreeGrafter"/>
</dbReference>
<accession>M7TJ82</accession>
<keyword evidence="4 5" id="KW-0949">S-adenosyl-L-methionine</keyword>
<dbReference type="Gene3D" id="3.40.50.150">
    <property type="entry name" value="Vaccinia Virus protein VP39"/>
    <property type="match status" value="1"/>
</dbReference>
<feature type="compositionally biased region" description="Acidic residues" evidence="6">
    <location>
        <begin position="1"/>
        <end position="11"/>
    </location>
</feature>
<dbReference type="EC" id="2.1.1.37" evidence="1"/>
<proteinExistence type="inferred from homology"/>
<feature type="active site" evidence="5">
    <location>
        <position position="106"/>
    </location>
</feature>